<dbReference type="InterPro" id="IPR002327">
    <property type="entry name" value="Cyt_c_1A/1B"/>
</dbReference>
<keyword evidence="12" id="KW-1185">Reference proteome</keyword>
<dbReference type="RefSeq" id="WP_173178676.1">
    <property type="nucleotide sequence ID" value="NZ_AP023189.1"/>
</dbReference>
<organism evidence="9 11">
    <name type="scientific">Pseudomonas tohonis</name>
    <dbReference type="NCBI Taxonomy" id="2725477"/>
    <lineage>
        <taxon>Bacteria</taxon>
        <taxon>Pseudomonadati</taxon>
        <taxon>Pseudomonadota</taxon>
        <taxon>Gammaproteobacteria</taxon>
        <taxon>Pseudomonadales</taxon>
        <taxon>Pseudomonadaceae</taxon>
        <taxon>Pseudomonas</taxon>
    </lineage>
</organism>
<reference evidence="9 11" key="1">
    <citation type="submission" date="2020-05" db="EMBL/GenBank/DDBJ databases">
        <title>Characterization of novel class B3 metallo-beta-lactamase from novel Pseudomonas species.</title>
        <authorList>
            <person name="Yamada K."/>
            <person name="Aoki K."/>
            <person name="Ishii Y."/>
        </authorList>
    </citation>
    <scope>NUCLEOTIDE SEQUENCE [LARGE SCALE GENOMIC DNA]</scope>
    <source>
        <strain evidence="9 11">TUM18999</strain>
        <strain evidence="10 12">TUM20286</strain>
    </source>
</reference>
<accession>A0A6J4E4Q1</accession>
<dbReference type="EMBL" id="AP023189">
    <property type="protein sequence ID" value="BCG24772.1"/>
    <property type="molecule type" value="Genomic_DNA"/>
</dbReference>
<protein>
    <submittedName>
        <fullName evidence="9">Cytochrome c</fullName>
    </submittedName>
</protein>
<dbReference type="GO" id="GO:0046872">
    <property type="term" value="F:metal ion binding"/>
    <property type="evidence" value="ECO:0007669"/>
    <property type="project" value="UniProtKB-KW"/>
</dbReference>
<evidence type="ECO:0000313" key="9">
    <source>
        <dbReference type="EMBL" id="BCG24772.1"/>
    </source>
</evidence>
<feature type="signal peptide" evidence="7">
    <location>
        <begin position="1"/>
        <end position="27"/>
    </location>
</feature>
<evidence type="ECO:0000256" key="2">
    <source>
        <dbReference type="ARBA" id="ARBA00022617"/>
    </source>
</evidence>
<feature type="chain" id="PRO_5026931112" evidence="7">
    <location>
        <begin position="28"/>
        <end position="133"/>
    </location>
</feature>
<dbReference type="AlphaFoldDB" id="A0A6J4E4Q1"/>
<dbReference type="GO" id="GO:0009055">
    <property type="term" value="F:electron transfer activity"/>
    <property type="evidence" value="ECO:0007669"/>
    <property type="project" value="InterPro"/>
</dbReference>
<evidence type="ECO:0000313" key="12">
    <source>
        <dbReference type="Proteomes" id="UP001054892"/>
    </source>
</evidence>
<keyword evidence="3 6" id="KW-0479">Metal-binding</keyword>
<evidence type="ECO:0000313" key="10">
    <source>
        <dbReference type="EMBL" id="GJN53989.1"/>
    </source>
</evidence>
<evidence type="ECO:0000256" key="1">
    <source>
        <dbReference type="ARBA" id="ARBA00022448"/>
    </source>
</evidence>
<keyword evidence="5 6" id="KW-0408">Iron</keyword>
<dbReference type="PRINTS" id="PR00604">
    <property type="entry name" value="CYTCHRMECIAB"/>
</dbReference>
<sequence>MPHNNKKPSFLAVLPLLFLLPVLPARADCGQAKVERGASAFAAECSVCHAARQDAAPGMGPNLAGVIGRNAGSQPGFAYSQAMKARARAWEQDGLQAFIAQPQAEVPGTYMPYAGMADADQRQAIACFLAQQR</sequence>
<evidence type="ECO:0000256" key="6">
    <source>
        <dbReference type="PROSITE-ProRule" id="PRU00433"/>
    </source>
</evidence>
<dbReference type="GO" id="GO:0020037">
    <property type="term" value="F:heme binding"/>
    <property type="evidence" value="ECO:0007669"/>
    <property type="project" value="InterPro"/>
</dbReference>
<keyword evidence="7" id="KW-0732">Signal</keyword>
<keyword evidence="2 6" id="KW-0349">Heme</keyword>
<dbReference type="KEGG" id="ptw:TUM18999_29630"/>
<evidence type="ECO:0000256" key="5">
    <source>
        <dbReference type="ARBA" id="ARBA00023004"/>
    </source>
</evidence>
<dbReference type="PROSITE" id="PS51007">
    <property type="entry name" value="CYTC"/>
    <property type="match status" value="1"/>
</dbReference>
<gene>
    <name evidence="9" type="ORF">TUM18999_29630</name>
    <name evidence="10" type="ORF">TUM20286_37410</name>
</gene>
<evidence type="ECO:0000313" key="11">
    <source>
        <dbReference type="Proteomes" id="UP000509383"/>
    </source>
</evidence>
<dbReference type="PANTHER" id="PTHR11961">
    <property type="entry name" value="CYTOCHROME C"/>
    <property type="match status" value="1"/>
</dbReference>
<name>A0A6J4E4Q1_9PSED</name>
<dbReference type="EMBL" id="BQKM01000008">
    <property type="protein sequence ID" value="GJN53989.1"/>
    <property type="molecule type" value="Genomic_DNA"/>
</dbReference>
<proteinExistence type="predicted"/>
<evidence type="ECO:0000259" key="8">
    <source>
        <dbReference type="PROSITE" id="PS51007"/>
    </source>
</evidence>
<dbReference type="Proteomes" id="UP001054892">
    <property type="component" value="Unassembled WGS sequence"/>
</dbReference>
<keyword evidence="4" id="KW-0249">Electron transport</keyword>
<feature type="domain" description="Cytochrome c" evidence="8">
    <location>
        <begin position="32"/>
        <end position="133"/>
    </location>
</feature>
<dbReference type="Proteomes" id="UP000509383">
    <property type="component" value="Chromosome"/>
</dbReference>
<dbReference type="SUPFAM" id="SSF46626">
    <property type="entry name" value="Cytochrome c"/>
    <property type="match status" value="1"/>
</dbReference>
<evidence type="ECO:0000256" key="3">
    <source>
        <dbReference type="ARBA" id="ARBA00022723"/>
    </source>
</evidence>
<dbReference type="InterPro" id="IPR036909">
    <property type="entry name" value="Cyt_c-like_dom_sf"/>
</dbReference>
<dbReference type="Pfam" id="PF00034">
    <property type="entry name" value="Cytochrom_C"/>
    <property type="match status" value="1"/>
</dbReference>
<dbReference type="InterPro" id="IPR009056">
    <property type="entry name" value="Cyt_c-like_dom"/>
</dbReference>
<evidence type="ECO:0000256" key="4">
    <source>
        <dbReference type="ARBA" id="ARBA00022982"/>
    </source>
</evidence>
<dbReference type="Gene3D" id="1.10.760.10">
    <property type="entry name" value="Cytochrome c-like domain"/>
    <property type="match status" value="1"/>
</dbReference>
<keyword evidence="1" id="KW-0813">Transport</keyword>
<evidence type="ECO:0000256" key="7">
    <source>
        <dbReference type="SAM" id="SignalP"/>
    </source>
</evidence>